<evidence type="ECO:0000313" key="6">
    <source>
        <dbReference type="Proteomes" id="UP000196342"/>
    </source>
</evidence>
<dbReference type="EMBL" id="NHOO01000010">
    <property type="protein sequence ID" value="OVE47697.1"/>
    <property type="molecule type" value="Genomic_DNA"/>
</dbReference>
<dbReference type="GO" id="GO:0005737">
    <property type="term" value="C:cytoplasm"/>
    <property type="evidence" value="ECO:0007669"/>
    <property type="project" value="TreeGrafter"/>
</dbReference>
<proteinExistence type="inferred from homology"/>
<dbReference type="PANTHER" id="PTHR43792">
    <property type="entry name" value="GNAT FAMILY, PUTATIVE (AFU_ORTHOLOGUE AFUA_3G00765)-RELATED-RELATED"/>
    <property type="match status" value="1"/>
</dbReference>
<evidence type="ECO:0000256" key="1">
    <source>
        <dbReference type="ARBA" id="ARBA00022679"/>
    </source>
</evidence>
<dbReference type="InterPro" id="IPR051531">
    <property type="entry name" value="N-acetyltransferase"/>
</dbReference>
<name>A0A202B7Z2_CHRVL</name>
<protein>
    <recommendedName>
        <fullName evidence="4">N-acetyltransferase domain-containing protein</fullName>
    </recommendedName>
</protein>
<accession>A0A202B7Z2</accession>
<dbReference type="GO" id="GO:0008999">
    <property type="term" value="F:protein-N-terminal-alanine acetyltransferase activity"/>
    <property type="evidence" value="ECO:0007669"/>
    <property type="project" value="TreeGrafter"/>
</dbReference>
<reference evidence="5 6" key="1">
    <citation type="submission" date="2017-05" db="EMBL/GenBank/DDBJ databases">
        <title>Chromobacterium violaceum GHPS1 isolated from Hydrocarbon polluted soil in French Guiana display an awesome secondary metabolite arsenal and a battery of drug and heavy-metal-resistance and detoxification of xenobiotics proteins.</title>
        <authorList>
            <person name="Belbahri L."/>
        </authorList>
    </citation>
    <scope>NUCLEOTIDE SEQUENCE [LARGE SCALE GENOMIC DNA]</scope>
    <source>
        <strain evidence="5 6">GHPS1</strain>
    </source>
</reference>
<sequence length="196" mass="22336">MSIPIYLNSNIGTTVEIGSIPQIYINDLHLKLCHPSDAKEVLAFEAENRSFFAKTVEDRGDDFFSLSKVESHLWHNAMGAQNDSAYYFLLRRGNELIGRINLTDIVRPYYNKATIGYRFAATTQGKGLATQGVAMALIMAERMLGLHRIETTVELRNEASLRVLQKNNFDIIGKIKRGVFMHGEWRDLYYMSRLLA</sequence>
<evidence type="ECO:0000256" key="3">
    <source>
        <dbReference type="ARBA" id="ARBA00038502"/>
    </source>
</evidence>
<dbReference type="RefSeq" id="WP_087698113.1">
    <property type="nucleotide sequence ID" value="NZ_JABXOB010000025.1"/>
</dbReference>
<dbReference type="PANTHER" id="PTHR43792:SF8">
    <property type="entry name" value="[RIBOSOMAL PROTEIN US5]-ALANINE N-ACETYLTRANSFERASE"/>
    <property type="match status" value="1"/>
</dbReference>
<evidence type="ECO:0000259" key="4">
    <source>
        <dbReference type="PROSITE" id="PS51186"/>
    </source>
</evidence>
<dbReference type="InterPro" id="IPR000182">
    <property type="entry name" value="GNAT_dom"/>
</dbReference>
<evidence type="ECO:0000256" key="2">
    <source>
        <dbReference type="ARBA" id="ARBA00023315"/>
    </source>
</evidence>
<comment type="caution">
    <text evidence="5">The sequence shown here is derived from an EMBL/GenBank/DDBJ whole genome shotgun (WGS) entry which is preliminary data.</text>
</comment>
<dbReference type="SUPFAM" id="SSF55729">
    <property type="entry name" value="Acyl-CoA N-acyltransferases (Nat)"/>
    <property type="match status" value="1"/>
</dbReference>
<feature type="domain" description="N-acetyltransferase" evidence="4">
    <location>
        <begin position="28"/>
        <end position="196"/>
    </location>
</feature>
<keyword evidence="1" id="KW-0808">Transferase</keyword>
<dbReference type="PROSITE" id="PS51186">
    <property type="entry name" value="GNAT"/>
    <property type="match status" value="1"/>
</dbReference>
<dbReference type="AlphaFoldDB" id="A0A202B7Z2"/>
<keyword evidence="2" id="KW-0012">Acyltransferase</keyword>
<keyword evidence="6" id="KW-1185">Reference proteome</keyword>
<organism evidence="5 6">
    <name type="scientific">Chromobacterium violaceum</name>
    <dbReference type="NCBI Taxonomy" id="536"/>
    <lineage>
        <taxon>Bacteria</taxon>
        <taxon>Pseudomonadati</taxon>
        <taxon>Pseudomonadota</taxon>
        <taxon>Betaproteobacteria</taxon>
        <taxon>Neisseriales</taxon>
        <taxon>Chromobacteriaceae</taxon>
        <taxon>Chromobacterium</taxon>
    </lineage>
</organism>
<dbReference type="Proteomes" id="UP000196342">
    <property type="component" value="Unassembled WGS sequence"/>
</dbReference>
<dbReference type="InterPro" id="IPR016181">
    <property type="entry name" value="Acyl_CoA_acyltransferase"/>
</dbReference>
<gene>
    <name evidence="5" type="ORF">CBW21_13640</name>
</gene>
<dbReference type="Gene3D" id="3.40.630.30">
    <property type="match status" value="1"/>
</dbReference>
<evidence type="ECO:0000313" key="5">
    <source>
        <dbReference type="EMBL" id="OVE47697.1"/>
    </source>
</evidence>
<dbReference type="Pfam" id="PF13302">
    <property type="entry name" value="Acetyltransf_3"/>
    <property type="match status" value="1"/>
</dbReference>
<comment type="similarity">
    <text evidence="3">Belongs to the acetyltransferase family. RimJ subfamily.</text>
</comment>